<dbReference type="EMBL" id="JAGSOJ010000003">
    <property type="protein sequence ID" value="MCM1991260.1"/>
    <property type="molecule type" value="Genomic_DNA"/>
</dbReference>
<dbReference type="InterPro" id="IPR007344">
    <property type="entry name" value="GrpB/CoaE"/>
</dbReference>
<proteinExistence type="predicted"/>
<reference evidence="1" key="2">
    <citation type="submission" date="2021-04" db="EMBL/GenBank/DDBJ databases">
        <authorList>
            <person name="Dong X."/>
        </authorList>
    </citation>
    <scope>NUCLEOTIDE SEQUENCE</scope>
    <source>
        <strain evidence="1">ZWT</strain>
    </source>
</reference>
<dbReference type="PANTHER" id="PTHR34822">
    <property type="entry name" value="GRPB DOMAIN PROTEIN (AFU_ORTHOLOGUE AFUA_1G01530)"/>
    <property type="match status" value="1"/>
</dbReference>
<gene>
    <name evidence="1" type="ORF">KDK92_16110</name>
</gene>
<sequence length="187" mass="21221">MSKVVVAPYDSNWAKEFLRLKNFFSEVLRGSDVRIEHVGSTSVQDLAAKPILDIDIIVKNRMMLHEVISHLSKAGYEHIGDMGIKGREAFKNNNASHSIDWMKHHLYVCIEGAESLKNHLLLRDYLKNNVEAVKEYSLLKYKLAKKYPEDINAYVEGKTALITSFLAKAGMNNDELERITAANKDLS</sequence>
<keyword evidence="2" id="KW-1185">Reference proteome</keyword>
<comment type="caution">
    <text evidence="1">The sequence shown here is derived from an EMBL/GenBank/DDBJ whole genome shotgun (WGS) entry which is preliminary data.</text>
</comment>
<dbReference type="RefSeq" id="WP_250860366.1">
    <property type="nucleotide sequence ID" value="NZ_JAGSOJ010000003.1"/>
</dbReference>
<name>A0A9J6P4V7_9CLOT</name>
<protein>
    <submittedName>
        <fullName evidence="1">GrpB family protein</fullName>
    </submittedName>
</protein>
<dbReference type="Gene3D" id="3.30.460.10">
    <property type="entry name" value="Beta Polymerase, domain 2"/>
    <property type="match status" value="1"/>
</dbReference>
<reference evidence="1" key="1">
    <citation type="journal article" date="2021" name="mSystems">
        <title>Bacteria and Archaea Synergistically Convert Glycine Betaine to Biogenic Methane in the Formosa Cold Seep of the South China Sea.</title>
        <authorList>
            <person name="Li L."/>
            <person name="Zhang W."/>
            <person name="Zhang S."/>
            <person name="Song L."/>
            <person name="Sun Q."/>
            <person name="Zhang H."/>
            <person name="Xiang H."/>
            <person name="Dong X."/>
        </authorList>
    </citation>
    <scope>NUCLEOTIDE SEQUENCE</scope>
    <source>
        <strain evidence="1">ZWT</strain>
    </source>
</reference>
<evidence type="ECO:0000313" key="1">
    <source>
        <dbReference type="EMBL" id="MCM1991260.1"/>
    </source>
</evidence>
<dbReference type="PANTHER" id="PTHR34822:SF1">
    <property type="entry name" value="GRPB FAMILY PROTEIN"/>
    <property type="match status" value="1"/>
</dbReference>
<dbReference type="SUPFAM" id="SSF81301">
    <property type="entry name" value="Nucleotidyltransferase"/>
    <property type="match status" value="1"/>
</dbReference>
<accession>A0A9J6P4V7</accession>
<evidence type="ECO:0000313" key="2">
    <source>
        <dbReference type="Proteomes" id="UP001056429"/>
    </source>
</evidence>
<dbReference type="Proteomes" id="UP001056429">
    <property type="component" value="Unassembled WGS sequence"/>
</dbReference>
<dbReference type="Pfam" id="PF04229">
    <property type="entry name" value="GrpB"/>
    <property type="match status" value="1"/>
</dbReference>
<dbReference type="AlphaFoldDB" id="A0A9J6P4V7"/>
<dbReference type="InterPro" id="IPR043519">
    <property type="entry name" value="NT_sf"/>
</dbReference>
<organism evidence="1 2">
    <name type="scientific">Oceanirhabdus seepicola</name>
    <dbReference type="NCBI Taxonomy" id="2828781"/>
    <lineage>
        <taxon>Bacteria</taxon>
        <taxon>Bacillati</taxon>
        <taxon>Bacillota</taxon>
        <taxon>Clostridia</taxon>
        <taxon>Eubacteriales</taxon>
        <taxon>Clostridiaceae</taxon>
        <taxon>Oceanirhabdus</taxon>
    </lineage>
</organism>